<dbReference type="PANTHER" id="PTHR37953:SF1">
    <property type="entry name" value="UPF0127 PROTEIN MJ1496"/>
    <property type="match status" value="1"/>
</dbReference>
<name>A0A1F5G327_9BACT</name>
<dbReference type="InterPro" id="IPR038695">
    <property type="entry name" value="Saro_0823-like_sf"/>
</dbReference>
<dbReference type="Gene3D" id="2.60.120.1140">
    <property type="entry name" value="Protein of unknown function DUF192"/>
    <property type="match status" value="1"/>
</dbReference>
<dbReference type="AlphaFoldDB" id="A0A1F5G327"/>
<evidence type="ECO:0008006" key="3">
    <source>
        <dbReference type="Google" id="ProtNLM"/>
    </source>
</evidence>
<protein>
    <recommendedName>
        <fullName evidence="3">DUF192 domain-containing protein</fullName>
    </recommendedName>
</protein>
<dbReference type="Pfam" id="PF02643">
    <property type="entry name" value="DUF192"/>
    <property type="match status" value="1"/>
</dbReference>
<gene>
    <name evidence="1" type="ORF">A2Z23_02590</name>
</gene>
<evidence type="ECO:0000313" key="1">
    <source>
        <dbReference type="EMBL" id="OGD86281.1"/>
    </source>
</evidence>
<dbReference type="EMBL" id="MFAV01000022">
    <property type="protein sequence ID" value="OGD86281.1"/>
    <property type="molecule type" value="Genomic_DNA"/>
</dbReference>
<organism evidence="1 2">
    <name type="scientific">Candidatus Curtissbacteria bacterium RBG_16_39_7</name>
    <dbReference type="NCBI Taxonomy" id="1797707"/>
    <lineage>
        <taxon>Bacteria</taxon>
        <taxon>Candidatus Curtissiibacteriota</taxon>
    </lineage>
</organism>
<evidence type="ECO:0000313" key="2">
    <source>
        <dbReference type="Proteomes" id="UP000176628"/>
    </source>
</evidence>
<dbReference type="Proteomes" id="UP000176628">
    <property type="component" value="Unassembled WGS sequence"/>
</dbReference>
<accession>A0A1F5G327</accession>
<reference evidence="1 2" key="1">
    <citation type="journal article" date="2016" name="Nat. Commun.">
        <title>Thousands of microbial genomes shed light on interconnected biogeochemical processes in an aquifer system.</title>
        <authorList>
            <person name="Anantharaman K."/>
            <person name="Brown C.T."/>
            <person name="Hug L.A."/>
            <person name="Sharon I."/>
            <person name="Castelle C.J."/>
            <person name="Probst A.J."/>
            <person name="Thomas B.C."/>
            <person name="Singh A."/>
            <person name="Wilkins M.J."/>
            <person name="Karaoz U."/>
            <person name="Brodie E.L."/>
            <person name="Williams K.H."/>
            <person name="Hubbard S.S."/>
            <person name="Banfield J.F."/>
        </authorList>
    </citation>
    <scope>NUCLEOTIDE SEQUENCE [LARGE SCALE GENOMIC DNA]</scope>
</reference>
<sequence length="160" mass="17666">MKKDLLIIFGLVALVVALLFIGSLAKIFPKSSMSAGKTQIKIGSLKVSAEVAQNSAQRANGLSGRTSLAKDEGMLFVFDRPDRYAFWMKDMVIPLDFIWIAQDKTVADITQNAQPEPGKPQSQLRIYRPAVPVLYILEVKAGLTSEKNIRIGEEAEFNLP</sequence>
<proteinExistence type="predicted"/>
<comment type="caution">
    <text evidence="1">The sequence shown here is derived from an EMBL/GenBank/DDBJ whole genome shotgun (WGS) entry which is preliminary data.</text>
</comment>
<dbReference type="InterPro" id="IPR003795">
    <property type="entry name" value="DUF192"/>
</dbReference>
<dbReference type="PANTHER" id="PTHR37953">
    <property type="entry name" value="UPF0127 PROTEIN MJ1496"/>
    <property type="match status" value="1"/>
</dbReference>